<proteinExistence type="predicted"/>
<gene>
    <name evidence="2" type="ORF">BG844_29790</name>
</gene>
<reference evidence="2 3" key="1">
    <citation type="submission" date="2016-09" db="EMBL/GenBank/DDBJ databases">
        <title>Couchioplanes caeruleus draft genome sequence.</title>
        <authorList>
            <person name="Sheehan J."/>
            <person name="Caffrey P."/>
        </authorList>
    </citation>
    <scope>NUCLEOTIDE SEQUENCE [LARGE SCALE GENOMIC DNA]</scope>
    <source>
        <strain evidence="2 3">DSM 43634</strain>
    </source>
</reference>
<feature type="compositionally biased region" description="Basic and acidic residues" evidence="1">
    <location>
        <begin position="1"/>
        <end position="10"/>
    </location>
</feature>
<sequence length="271" mass="29288">MRSGHRDIPNERPSWFDPPGGIPLPRRPQLSDRPQQRRVSEWAAAGCEPIAGGVARGALWRFTVAVADVLYPGIGIAVAAAQRVTKWGPRVKGLNDERGADVKIGLIGSETLGLWVLFRTRLGQSDLGPRPSWCLDLPLARPGPSGPPGPLGPSGPLGTEGIRRDASVISGIEDTRPADVAPLLLVPPALGAATRVLVRADVRRRSGVVAVDAGDGVWQRRMFFTVVHPAGRTGNHRDRYRVMCPVCARRRLAQFRGFDVCSDCGWLDARV</sequence>
<accession>A0A1K0FDF1</accession>
<feature type="region of interest" description="Disordered" evidence="1">
    <location>
        <begin position="1"/>
        <end position="37"/>
    </location>
</feature>
<name>A0A1K0FDF1_9ACTN</name>
<keyword evidence="3" id="KW-1185">Reference proteome</keyword>
<dbReference type="Proteomes" id="UP000182486">
    <property type="component" value="Unassembled WGS sequence"/>
</dbReference>
<dbReference type="AlphaFoldDB" id="A0A1K0FDF1"/>
<comment type="caution">
    <text evidence="2">The sequence shown here is derived from an EMBL/GenBank/DDBJ whole genome shotgun (WGS) entry which is preliminary data.</text>
</comment>
<organism evidence="2 3">
    <name type="scientific">Couchioplanes caeruleus subsp. caeruleus</name>
    <dbReference type="NCBI Taxonomy" id="56427"/>
    <lineage>
        <taxon>Bacteria</taxon>
        <taxon>Bacillati</taxon>
        <taxon>Actinomycetota</taxon>
        <taxon>Actinomycetes</taxon>
        <taxon>Micromonosporales</taxon>
        <taxon>Micromonosporaceae</taxon>
        <taxon>Couchioplanes</taxon>
    </lineage>
</organism>
<evidence type="ECO:0000313" key="2">
    <source>
        <dbReference type="EMBL" id="OJF10871.1"/>
    </source>
</evidence>
<evidence type="ECO:0000313" key="3">
    <source>
        <dbReference type="Proteomes" id="UP000182486"/>
    </source>
</evidence>
<dbReference type="EMBL" id="MEIA01000449">
    <property type="protein sequence ID" value="OJF10871.1"/>
    <property type="molecule type" value="Genomic_DNA"/>
</dbReference>
<protein>
    <submittedName>
        <fullName evidence="2">Uncharacterized protein</fullName>
    </submittedName>
</protein>
<dbReference type="RefSeq" id="WP_071808645.1">
    <property type="nucleotide sequence ID" value="NZ_MEIA01000449.1"/>
</dbReference>
<evidence type="ECO:0000256" key="1">
    <source>
        <dbReference type="SAM" id="MobiDB-lite"/>
    </source>
</evidence>